<dbReference type="Proteomes" id="UP000053558">
    <property type="component" value="Unassembled WGS sequence"/>
</dbReference>
<dbReference type="GeneID" id="19200886"/>
<evidence type="ECO:0000313" key="3">
    <source>
        <dbReference type="EMBL" id="EIW83250.1"/>
    </source>
</evidence>
<evidence type="ECO:0000313" key="4">
    <source>
        <dbReference type="Proteomes" id="UP000053558"/>
    </source>
</evidence>
<keyword evidence="4" id="KW-1185">Reference proteome</keyword>
<dbReference type="SMART" id="SM00256">
    <property type="entry name" value="FBOX"/>
    <property type="match status" value="1"/>
</dbReference>
<comment type="caution">
    <text evidence="3">The sequence shown here is derived from an EMBL/GenBank/DDBJ whole genome shotgun (WGS) entry which is preliminary data.</text>
</comment>
<dbReference type="EMBL" id="JH711576">
    <property type="protein sequence ID" value="EIW83250.1"/>
    <property type="molecule type" value="Genomic_DNA"/>
</dbReference>
<dbReference type="RefSeq" id="XP_007767061.1">
    <property type="nucleotide sequence ID" value="XM_007768871.1"/>
</dbReference>
<name>A0A5M3MW14_CONPW</name>
<dbReference type="Gene3D" id="1.20.1280.50">
    <property type="match status" value="1"/>
</dbReference>
<evidence type="ECO:0000256" key="1">
    <source>
        <dbReference type="SAM" id="MobiDB-lite"/>
    </source>
</evidence>
<sequence length="520" mass="59010">MGSEKFSGLDQLPFDVLVELASHLNIQDVLRLRQTSKHLRDATYDRDVWASLYRRSNLPRSLGPCPTQTRQMLEDTLLQSFSVQKNMFSMLREARFSTYNIGQEVGLVVGPRYALTINLSRNRIICRDLNSEKTAPMTIRKIEKGSKFKFWAIHHFDAMTYGGQKMSLVFVEEREKHHGVPLVNSPVEVYIFRLIEFEQAGIVGVRLEEINRHSAVLNNPTIVPTMNVWPSPNALIIRWKRENKAFLWSTGDLGSAPLPLIHHPHELNGYAPSYIACRTHLISFLRSLDPDEMITAAAPLEEVFARRSMHPTAKGIIPGDLSQIQVLRDSLVDARTGTTEVIFSAHEAVFFFDEEDRDMEFRIVVIRLCIPPNTTGNLHGNLLVEVQELITLPPDSRGVIMSASWNGSTRLAFSHPMPADGRDTDDSESTESDQGESWYTQIDIAEIVWDEETQQARSSVAEDVLIPYDAIDKFDGERGDAMLQFFESEIGSGKLFFDYSEAEGYDRSEKRRLGVLDFTL</sequence>
<feature type="compositionally biased region" description="Acidic residues" evidence="1">
    <location>
        <begin position="423"/>
        <end position="434"/>
    </location>
</feature>
<gene>
    <name evidence="3" type="ORF">CONPUDRAFT_136350</name>
</gene>
<evidence type="ECO:0000259" key="2">
    <source>
        <dbReference type="PROSITE" id="PS50181"/>
    </source>
</evidence>
<dbReference type="InterPro" id="IPR036047">
    <property type="entry name" value="F-box-like_dom_sf"/>
</dbReference>
<dbReference type="PROSITE" id="PS50181">
    <property type="entry name" value="FBOX"/>
    <property type="match status" value="1"/>
</dbReference>
<dbReference type="SUPFAM" id="SSF81383">
    <property type="entry name" value="F-box domain"/>
    <property type="match status" value="1"/>
</dbReference>
<feature type="domain" description="F-box" evidence="2">
    <location>
        <begin position="6"/>
        <end position="52"/>
    </location>
</feature>
<proteinExistence type="predicted"/>
<protein>
    <recommendedName>
        <fullName evidence="2">F-box domain-containing protein</fullName>
    </recommendedName>
</protein>
<organism evidence="3 4">
    <name type="scientific">Coniophora puteana (strain RWD-64-598)</name>
    <name type="common">Brown rot fungus</name>
    <dbReference type="NCBI Taxonomy" id="741705"/>
    <lineage>
        <taxon>Eukaryota</taxon>
        <taxon>Fungi</taxon>
        <taxon>Dikarya</taxon>
        <taxon>Basidiomycota</taxon>
        <taxon>Agaricomycotina</taxon>
        <taxon>Agaricomycetes</taxon>
        <taxon>Agaricomycetidae</taxon>
        <taxon>Boletales</taxon>
        <taxon>Coniophorineae</taxon>
        <taxon>Coniophoraceae</taxon>
        <taxon>Coniophora</taxon>
    </lineage>
</organism>
<dbReference type="Pfam" id="PF12937">
    <property type="entry name" value="F-box-like"/>
    <property type="match status" value="1"/>
</dbReference>
<dbReference type="OrthoDB" id="3219396at2759"/>
<accession>A0A5M3MW14</accession>
<dbReference type="InterPro" id="IPR001810">
    <property type="entry name" value="F-box_dom"/>
</dbReference>
<reference evidence="4" key="1">
    <citation type="journal article" date="2012" name="Science">
        <title>The Paleozoic origin of enzymatic lignin decomposition reconstructed from 31 fungal genomes.</title>
        <authorList>
            <person name="Floudas D."/>
            <person name="Binder M."/>
            <person name="Riley R."/>
            <person name="Barry K."/>
            <person name="Blanchette R.A."/>
            <person name="Henrissat B."/>
            <person name="Martinez A.T."/>
            <person name="Otillar R."/>
            <person name="Spatafora J.W."/>
            <person name="Yadav J.S."/>
            <person name="Aerts A."/>
            <person name="Benoit I."/>
            <person name="Boyd A."/>
            <person name="Carlson A."/>
            <person name="Copeland A."/>
            <person name="Coutinho P.M."/>
            <person name="de Vries R.P."/>
            <person name="Ferreira P."/>
            <person name="Findley K."/>
            <person name="Foster B."/>
            <person name="Gaskell J."/>
            <person name="Glotzer D."/>
            <person name="Gorecki P."/>
            <person name="Heitman J."/>
            <person name="Hesse C."/>
            <person name="Hori C."/>
            <person name="Igarashi K."/>
            <person name="Jurgens J.A."/>
            <person name="Kallen N."/>
            <person name="Kersten P."/>
            <person name="Kohler A."/>
            <person name="Kuees U."/>
            <person name="Kumar T.K.A."/>
            <person name="Kuo A."/>
            <person name="LaButti K."/>
            <person name="Larrondo L.F."/>
            <person name="Lindquist E."/>
            <person name="Ling A."/>
            <person name="Lombard V."/>
            <person name="Lucas S."/>
            <person name="Lundell T."/>
            <person name="Martin R."/>
            <person name="McLaughlin D.J."/>
            <person name="Morgenstern I."/>
            <person name="Morin E."/>
            <person name="Murat C."/>
            <person name="Nagy L.G."/>
            <person name="Nolan M."/>
            <person name="Ohm R.A."/>
            <person name="Patyshakuliyeva A."/>
            <person name="Rokas A."/>
            <person name="Ruiz-Duenas F.J."/>
            <person name="Sabat G."/>
            <person name="Salamov A."/>
            <person name="Samejima M."/>
            <person name="Schmutz J."/>
            <person name="Slot J.C."/>
            <person name="St John F."/>
            <person name="Stenlid J."/>
            <person name="Sun H."/>
            <person name="Sun S."/>
            <person name="Syed K."/>
            <person name="Tsang A."/>
            <person name="Wiebenga A."/>
            <person name="Young D."/>
            <person name="Pisabarro A."/>
            <person name="Eastwood D.C."/>
            <person name="Martin F."/>
            <person name="Cullen D."/>
            <person name="Grigoriev I.V."/>
            <person name="Hibbett D.S."/>
        </authorList>
    </citation>
    <scope>NUCLEOTIDE SEQUENCE [LARGE SCALE GENOMIC DNA]</scope>
    <source>
        <strain evidence="4">RWD-64-598 SS2</strain>
    </source>
</reference>
<dbReference type="AlphaFoldDB" id="A0A5M3MW14"/>
<dbReference type="KEGG" id="cput:CONPUDRAFT_136350"/>
<feature type="region of interest" description="Disordered" evidence="1">
    <location>
        <begin position="415"/>
        <end position="436"/>
    </location>
</feature>